<keyword evidence="1" id="KW-0812">Transmembrane</keyword>
<protein>
    <submittedName>
        <fullName evidence="2">Uncharacterized protein</fullName>
    </submittedName>
</protein>
<feature type="transmembrane region" description="Helical" evidence="1">
    <location>
        <begin position="12"/>
        <end position="29"/>
    </location>
</feature>
<accession>A0A6N8FAS0</accession>
<gene>
    <name evidence="2" type="ORF">GNP35_12465</name>
</gene>
<proteinExistence type="predicted"/>
<evidence type="ECO:0000313" key="3">
    <source>
        <dbReference type="Proteomes" id="UP000439994"/>
    </source>
</evidence>
<keyword evidence="1" id="KW-0472">Membrane</keyword>
<dbReference type="EMBL" id="WOCD01000005">
    <property type="protein sequence ID" value="MUH73224.1"/>
    <property type="molecule type" value="Genomic_DNA"/>
</dbReference>
<evidence type="ECO:0000313" key="2">
    <source>
        <dbReference type="EMBL" id="MUH73224.1"/>
    </source>
</evidence>
<dbReference type="RefSeq" id="WP_155696423.1">
    <property type="nucleotide sequence ID" value="NZ_WOCD01000005.1"/>
</dbReference>
<reference evidence="2 3" key="1">
    <citation type="submission" date="2019-11" db="EMBL/GenBank/DDBJ databases">
        <title>P. haliotis isolates from Z. marina roots.</title>
        <authorList>
            <person name="Cohen M."/>
            <person name="Jospin G."/>
            <person name="Eisen J.A."/>
            <person name="Coil D.A."/>
        </authorList>
    </citation>
    <scope>NUCLEOTIDE SEQUENCE [LARGE SCALE GENOMIC DNA]</scope>
    <source>
        <strain evidence="2 3">UCD-MCMsp1aY</strain>
    </source>
</reference>
<dbReference type="AlphaFoldDB" id="A0A6N8FAS0"/>
<organism evidence="2 3">
    <name type="scientific">Psychrosphaera haliotis</name>
    <dbReference type="NCBI Taxonomy" id="555083"/>
    <lineage>
        <taxon>Bacteria</taxon>
        <taxon>Pseudomonadati</taxon>
        <taxon>Pseudomonadota</taxon>
        <taxon>Gammaproteobacteria</taxon>
        <taxon>Alteromonadales</taxon>
        <taxon>Pseudoalteromonadaceae</taxon>
        <taxon>Psychrosphaera</taxon>
    </lineage>
</organism>
<sequence length="136" mass="15400">MKNIQMTNPQIIILCALVYASLNITRLLIMKVEPTFIFIMFFRDHFATFTAISILVLALGLKQRLFVFAFGLAAPIFEVSIAMSLNISYFGFAEYTKETDFITAIQRIVFTVISGFISAFLFISLQKIGSTKDTKF</sequence>
<keyword evidence="1" id="KW-1133">Transmembrane helix</keyword>
<feature type="transmembrane region" description="Helical" evidence="1">
    <location>
        <begin position="65"/>
        <end position="92"/>
    </location>
</feature>
<evidence type="ECO:0000256" key="1">
    <source>
        <dbReference type="SAM" id="Phobius"/>
    </source>
</evidence>
<feature type="transmembrane region" description="Helical" evidence="1">
    <location>
        <begin position="35"/>
        <end position="58"/>
    </location>
</feature>
<keyword evidence="3" id="KW-1185">Reference proteome</keyword>
<dbReference type="Proteomes" id="UP000439994">
    <property type="component" value="Unassembled WGS sequence"/>
</dbReference>
<name>A0A6N8FAS0_9GAMM</name>
<comment type="caution">
    <text evidence="2">The sequence shown here is derived from an EMBL/GenBank/DDBJ whole genome shotgun (WGS) entry which is preliminary data.</text>
</comment>
<feature type="transmembrane region" description="Helical" evidence="1">
    <location>
        <begin position="104"/>
        <end position="125"/>
    </location>
</feature>